<gene>
    <name evidence="1" type="ORF">AU468_09415</name>
</gene>
<protein>
    <recommendedName>
        <fullName evidence="3">Type I-U CRISPR-associated protein Cas5/Cas6</fullName>
    </recommendedName>
</protein>
<dbReference type="Proteomes" id="UP000237350">
    <property type="component" value="Unassembled WGS sequence"/>
</dbReference>
<dbReference type="NCBIfam" id="TIGR02165">
    <property type="entry name" value="cas5_6_GSU0054"/>
    <property type="match status" value="1"/>
</dbReference>
<evidence type="ECO:0000313" key="1">
    <source>
        <dbReference type="EMBL" id="POR00661.1"/>
    </source>
</evidence>
<evidence type="ECO:0008006" key="3">
    <source>
        <dbReference type="Google" id="ProtNLM"/>
    </source>
</evidence>
<dbReference type="OrthoDB" id="128883at2"/>
<reference evidence="2" key="1">
    <citation type="submission" date="2015-12" db="EMBL/GenBank/DDBJ databases">
        <authorList>
            <person name="Lodha T.D."/>
            <person name="Chintalapati S."/>
            <person name="Chintalapati V.R."/>
            <person name="Sravanthi T."/>
        </authorList>
    </citation>
    <scope>NUCLEOTIDE SEQUENCE [LARGE SCALE GENOMIC DNA]</scope>
    <source>
        <strain evidence="2">JC133</strain>
    </source>
</reference>
<dbReference type="EMBL" id="LPWH01000072">
    <property type="protein sequence ID" value="POR00661.1"/>
    <property type="molecule type" value="Genomic_DNA"/>
</dbReference>
<comment type="caution">
    <text evidence="1">The sequence shown here is derived from an EMBL/GenBank/DDBJ whole genome shotgun (WGS) entry which is preliminary data.</text>
</comment>
<sequence length="256" mass="28722">MEKTCGRELSVSQTMLLSQALRATLIPLAEERSQRARELASGHERNGSPLRETHVAYIPLCEPRGRAGALMIRGAALVLPEALEPEEEEELRSVLMSAARGERGILLTLGRLGLFGLKPLQEGEQEVSQGSSGMTPEYPRDLRSWTGPSQVWDSITPVVMDRRQRGRHIHPDEWARQQIRTLCTKIGLPEPEEVLVDTVPFYPGSLEVKRFPPIRLKDGSSRRMVHVRCVFGRMVRGPLLLGSGRFRGYGLCKPRR</sequence>
<proteinExistence type="predicted"/>
<accession>A0A2S4JMA2</accession>
<dbReference type="AlphaFoldDB" id="A0A2S4JMA2"/>
<dbReference type="InterPro" id="IPR019089">
    <property type="entry name" value="Cas_GSU0054"/>
</dbReference>
<organism evidence="1 2">
    <name type="scientific">Alkalispirochaeta sphaeroplastigenens</name>
    <dbReference type="NCBI Taxonomy" id="1187066"/>
    <lineage>
        <taxon>Bacteria</taxon>
        <taxon>Pseudomonadati</taxon>
        <taxon>Spirochaetota</taxon>
        <taxon>Spirochaetia</taxon>
        <taxon>Spirochaetales</taxon>
        <taxon>Spirochaetaceae</taxon>
        <taxon>Alkalispirochaeta</taxon>
    </lineage>
</organism>
<keyword evidence="2" id="KW-1185">Reference proteome</keyword>
<evidence type="ECO:0000313" key="2">
    <source>
        <dbReference type="Proteomes" id="UP000237350"/>
    </source>
</evidence>
<name>A0A2S4JMA2_9SPIO</name>
<dbReference type="RefSeq" id="WP_103680503.1">
    <property type="nucleotide sequence ID" value="NZ_LPWH01000072.1"/>
</dbReference>